<gene>
    <name evidence="1" type="ORF">QAD02_006239</name>
</gene>
<dbReference type="EMBL" id="CM056744">
    <property type="protein sequence ID" value="KAJ8664577.1"/>
    <property type="molecule type" value="Genomic_DNA"/>
</dbReference>
<evidence type="ECO:0000313" key="1">
    <source>
        <dbReference type="EMBL" id="KAJ8664577.1"/>
    </source>
</evidence>
<proteinExistence type="predicted"/>
<comment type="caution">
    <text evidence="1">The sequence shown here is derived from an EMBL/GenBank/DDBJ whole genome shotgun (WGS) entry which is preliminary data.</text>
</comment>
<keyword evidence="2" id="KW-1185">Reference proteome</keyword>
<evidence type="ECO:0000313" key="2">
    <source>
        <dbReference type="Proteomes" id="UP001239111"/>
    </source>
</evidence>
<feature type="non-terminal residue" evidence="1">
    <location>
        <position position="1"/>
    </location>
</feature>
<accession>A0ACC2N0G9</accession>
<reference evidence="1" key="1">
    <citation type="submission" date="2023-04" db="EMBL/GenBank/DDBJ databases">
        <title>A chromosome-level genome assembly of the parasitoid wasp Eretmocerus hayati.</title>
        <authorList>
            <person name="Zhong Y."/>
            <person name="Liu S."/>
            <person name="Liu Y."/>
        </authorList>
    </citation>
    <scope>NUCLEOTIDE SEQUENCE</scope>
    <source>
        <strain evidence="1">ZJU_SS_LIU_2023</strain>
    </source>
</reference>
<dbReference type="Proteomes" id="UP001239111">
    <property type="component" value="Chromosome 4"/>
</dbReference>
<organism evidence="1 2">
    <name type="scientific">Eretmocerus hayati</name>
    <dbReference type="NCBI Taxonomy" id="131215"/>
    <lineage>
        <taxon>Eukaryota</taxon>
        <taxon>Metazoa</taxon>
        <taxon>Ecdysozoa</taxon>
        <taxon>Arthropoda</taxon>
        <taxon>Hexapoda</taxon>
        <taxon>Insecta</taxon>
        <taxon>Pterygota</taxon>
        <taxon>Neoptera</taxon>
        <taxon>Endopterygota</taxon>
        <taxon>Hymenoptera</taxon>
        <taxon>Apocrita</taxon>
        <taxon>Proctotrupomorpha</taxon>
        <taxon>Chalcidoidea</taxon>
        <taxon>Aphelinidae</taxon>
        <taxon>Aphelininae</taxon>
        <taxon>Eretmocerus</taxon>
    </lineage>
</organism>
<name>A0ACC2N0G9_9HYME</name>
<sequence length="1481" mass="164560">IRIFDWSPRRNVWEESNSRALPNFYTVTALSWRKDGSRLVVGGLCGAVEQFETILRRTLVRGSHEVAYVGPSQVVIRSLDGKSRPVVLKSHSASEIEDVKVMGRADNHVVARTASSLIVADIERNLLSEISWEDRGGNEKFYFEYPGVCLVFSLGELTLIEYGLNEVLGSVRTEMINPRVASVRVNERRLAGQPDNKRLAYLLDPRTVRVLDLVTDATVALIAHTARVDWLQLNETGRRLLSKDQRGRLWLSDDHGMHTLLLSGTTFVSWIPGSDVVVAQSGSNVAVWYNIDAPDSPNLIPVRGESVGVSRANGRTSLLVDEGGAEVAYQLDEGLIEFGTALHDNDFGRVLLFLEELADAPQTEAMWENVANNAMSERSLTVAARCYAALGDVACARLLKEIVQIGERYAMETGNEPLASPDCWARLAILRGELKTAEVIYLEQNELGKALEMYQRYWHWEDALTLAHTRRWSGLAQLRDKHLSWLMDSGQTAKAASIIEPENPRRALKLYLDAKRPARAARLLLSQDELASDEKLVAELLRALKASELLELAAEVHERVGETHAAIENYAKAGIYARALELARKTEPNSVVQLEKDWGHHLMSSGHYDAAINHFIEAGETPLALKAAVLAHQWKKALQILQVIELDDDPELRNLCEKVAEHLASSNELAQAEQLFLRAGQARRAVDAYAASGNWTRAQQLAQRELEPDEARELLASYAAQLKAKGDLRHAEMLLAASERFDEAIGMYRDAGMRQDVIRLVAKFRPELLKTTHAHLAKELESVGKPKEAEEHFIGAGDWRGAVAAYRAANMWEDALRVAKKESGDKAAQQVALMWARSLAPELGARLLSRLGYLDSCLQLAAEAGLFDWSLEIARYADSKQQREAHYRYAMALEDEGRFADAEREFLKAGKAMEAVQMYIHTRDWKAAENVAQDHCPEGLSQVLVAKASEAAENQDFATAESLLLRAHKPEIIINHYKNAGMWSEAMRVCREYLPSQEAALRRELGQRGGIQQPDAVLEEARSWLEVGELRAALDILMREPHPSREVLSRAAEIILQRAEPELAAQVGPELAAKLLASGEQALAAQVYLQADRIRDAVSALASIGDWDKAKRIVNELAPDLEIYLDDLYREAMIKEGQVENLARVDVDAALDILVRKGQWSQVFETAKSQGASILHRYVAQRAAQLLKSGDVMDALELYTEHGTPPISQNFNLYYHLSERVLNSDATRTDYSYLAKLRNMLLNLTKGLEGSSASTTKERFEHLLRAAHYSAVRCVARSAPGDSLTNLVLKTSVSLLRYSDIILADRAYYEAGNEARAAGLGSEAFVFLNHFLDLEECVDEGDGSVLDVDDLRVTDFPLEVPLPPRQSISREDRESAREWLLTASVDQKLEQGLPLDQRGVYVGSLTDSTNSVPALPECALTGYPVRGSALQFGASSRFACRDDWNKLNAVARQYGTADSNIADVIAFVQLWCGPAPTFSPF</sequence>
<protein>
    <submittedName>
        <fullName evidence="1">Uncharacterized protein</fullName>
    </submittedName>
</protein>